<evidence type="ECO:0000313" key="2">
    <source>
        <dbReference type="EMBL" id="SFL24988.1"/>
    </source>
</evidence>
<keyword evidence="1" id="KW-0732">Signal</keyword>
<dbReference type="Proteomes" id="UP000199550">
    <property type="component" value="Unassembled WGS sequence"/>
</dbReference>
<dbReference type="RefSeq" id="WP_090189600.1">
    <property type="nucleotide sequence ID" value="NZ_FOTF01000011.1"/>
</dbReference>
<evidence type="ECO:0000256" key="1">
    <source>
        <dbReference type="SAM" id="SignalP"/>
    </source>
</evidence>
<feature type="chain" id="PRO_5011641716" description="Regulatory protein SoxS" evidence="1">
    <location>
        <begin position="22"/>
        <end position="126"/>
    </location>
</feature>
<protein>
    <recommendedName>
        <fullName evidence="4">Regulatory protein SoxS</fullName>
    </recommendedName>
</protein>
<dbReference type="Gene3D" id="3.40.30.10">
    <property type="entry name" value="Glutaredoxin"/>
    <property type="match status" value="1"/>
</dbReference>
<dbReference type="STRING" id="195913.SAMN04488004_111103"/>
<proteinExistence type="predicted"/>
<dbReference type="OrthoDB" id="7362982at2"/>
<dbReference type="EMBL" id="FOTF01000011">
    <property type="protein sequence ID" value="SFL24988.1"/>
    <property type="molecule type" value="Genomic_DNA"/>
</dbReference>
<keyword evidence="3" id="KW-1185">Reference proteome</keyword>
<name>A0A1I4G4G5_9RHOB</name>
<organism evidence="2 3">
    <name type="scientific">Loktanella salsilacus</name>
    <dbReference type="NCBI Taxonomy" id="195913"/>
    <lineage>
        <taxon>Bacteria</taxon>
        <taxon>Pseudomonadati</taxon>
        <taxon>Pseudomonadota</taxon>
        <taxon>Alphaproteobacteria</taxon>
        <taxon>Rhodobacterales</taxon>
        <taxon>Roseobacteraceae</taxon>
        <taxon>Loktanella</taxon>
    </lineage>
</organism>
<dbReference type="InterPro" id="IPR036249">
    <property type="entry name" value="Thioredoxin-like_sf"/>
</dbReference>
<accession>A0A1I4G4G5</accession>
<reference evidence="2 3" key="1">
    <citation type="submission" date="2016-10" db="EMBL/GenBank/DDBJ databases">
        <authorList>
            <person name="de Groot N.N."/>
        </authorList>
    </citation>
    <scope>NUCLEOTIDE SEQUENCE [LARGE SCALE GENOMIC DNA]</scope>
    <source>
        <strain evidence="2 3">DSM 16199</strain>
    </source>
</reference>
<feature type="signal peptide" evidence="1">
    <location>
        <begin position="1"/>
        <end position="21"/>
    </location>
</feature>
<evidence type="ECO:0000313" key="3">
    <source>
        <dbReference type="Proteomes" id="UP000199550"/>
    </source>
</evidence>
<dbReference type="SUPFAM" id="SSF52833">
    <property type="entry name" value="Thioredoxin-like"/>
    <property type="match status" value="1"/>
</dbReference>
<dbReference type="AlphaFoldDB" id="A0A1I4G4G5"/>
<evidence type="ECO:0008006" key="4">
    <source>
        <dbReference type="Google" id="ProtNLM"/>
    </source>
</evidence>
<gene>
    <name evidence="2" type="ORF">SAMN04488004_111103</name>
</gene>
<sequence>MITLRTALGAMMLLAGAPAAAQDTGPAMELVMVEQAGCQWCVRWNAEIGPIYPKTPEAALAPLRRIDLRDPVPDDLTLARPVVFTPTFVLIAAGTEVNRIEGYPGPDFFWGLLDSMFADAGSEVIN</sequence>